<dbReference type="AlphaFoldDB" id="A0AAV6TRU2"/>
<gene>
    <name evidence="12" type="ORF">JTE90_024495</name>
</gene>
<evidence type="ECO:0000256" key="6">
    <source>
        <dbReference type="ARBA" id="ARBA00022833"/>
    </source>
</evidence>
<proteinExistence type="predicted"/>
<evidence type="ECO:0000256" key="9">
    <source>
        <dbReference type="PROSITE-ProRule" id="PRU01211"/>
    </source>
</evidence>
<accession>A0AAV6TRU2</accession>
<evidence type="ECO:0000256" key="2">
    <source>
        <dbReference type="ARBA" id="ARBA00011245"/>
    </source>
</evidence>
<dbReference type="PANTHER" id="PTHR10127:SF780">
    <property type="entry name" value="METALLOENDOPEPTIDASE"/>
    <property type="match status" value="1"/>
</dbReference>
<comment type="caution">
    <text evidence="12">The sequence shown here is derived from an EMBL/GenBank/DDBJ whole genome shotgun (WGS) entry which is preliminary data.</text>
</comment>
<protein>
    <recommendedName>
        <fullName evidence="11">Peptidase M12A domain-containing protein</fullName>
    </recommendedName>
</protein>
<evidence type="ECO:0000313" key="12">
    <source>
        <dbReference type="EMBL" id="KAG8174339.1"/>
    </source>
</evidence>
<keyword evidence="4" id="KW-0479">Metal-binding</keyword>
<evidence type="ECO:0000256" key="3">
    <source>
        <dbReference type="ARBA" id="ARBA00022670"/>
    </source>
</evidence>
<keyword evidence="3" id="KW-0645">Protease</keyword>
<dbReference type="PROSITE" id="PS51864">
    <property type="entry name" value="ASTACIN"/>
    <property type="match status" value="1"/>
</dbReference>
<evidence type="ECO:0000256" key="1">
    <source>
        <dbReference type="ARBA" id="ARBA00001947"/>
    </source>
</evidence>
<comment type="subunit">
    <text evidence="2">Monomer.</text>
</comment>
<feature type="domain" description="Peptidase M12A" evidence="11">
    <location>
        <begin position="89"/>
        <end position="193"/>
    </location>
</feature>
<dbReference type="InterPro" id="IPR001506">
    <property type="entry name" value="Peptidase_M12A"/>
</dbReference>
<keyword evidence="7" id="KW-0482">Metalloprotease</keyword>
<dbReference type="GO" id="GO:0008270">
    <property type="term" value="F:zinc ion binding"/>
    <property type="evidence" value="ECO:0007669"/>
    <property type="project" value="InterPro"/>
</dbReference>
<keyword evidence="5" id="KW-0378">Hydrolase</keyword>
<evidence type="ECO:0000256" key="8">
    <source>
        <dbReference type="ARBA" id="ARBA00025529"/>
    </source>
</evidence>
<keyword evidence="13" id="KW-1185">Reference proteome</keyword>
<dbReference type="SUPFAM" id="SSF55486">
    <property type="entry name" value="Metalloproteases ('zincins'), catalytic domain"/>
    <property type="match status" value="1"/>
</dbReference>
<comment type="caution">
    <text evidence="9">Lacks conserved residue(s) required for the propagation of feature annotation.</text>
</comment>
<organism evidence="12 13">
    <name type="scientific">Oedothorax gibbosus</name>
    <dbReference type="NCBI Taxonomy" id="931172"/>
    <lineage>
        <taxon>Eukaryota</taxon>
        <taxon>Metazoa</taxon>
        <taxon>Ecdysozoa</taxon>
        <taxon>Arthropoda</taxon>
        <taxon>Chelicerata</taxon>
        <taxon>Arachnida</taxon>
        <taxon>Araneae</taxon>
        <taxon>Araneomorphae</taxon>
        <taxon>Entelegynae</taxon>
        <taxon>Araneoidea</taxon>
        <taxon>Linyphiidae</taxon>
        <taxon>Erigoninae</taxon>
        <taxon>Oedothorax</taxon>
    </lineage>
</organism>
<sequence length="193" mass="21453">MCKDWVGQGDQPGLGPRLGKGTTSTLKVFLAIGFACGFPSPKIPDNLNPNIFQYIIEKTEEYLNHLKPLESPYLYHGDILLPREETERVALANVSITWPDGVIPYVVEGLDTLKDGIKTAMKHIMDKTCIKFVPWDGKKKDYVKIKCSSYVGRIGGSQRIYLDSIGCPSPGDNHPRTDPHNRVLPRTEQIGSG</sequence>
<evidence type="ECO:0000256" key="5">
    <source>
        <dbReference type="ARBA" id="ARBA00022801"/>
    </source>
</evidence>
<dbReference type="GO" id="GO:0004222">
    <property type="term" value="F:metalloendopeptidase activity"/>
    <property type="evidence" value="ECO:0007669"/>
    <property type="project" value="InterPro"/>
</dbReference>
<comment type="cofactor">
    <cofactor evidence="1">
        <name>Zn(2+)</name>
        <dbReference type="ChEBI" id="CHEBI:29105"/>
    </cofactor>
</comment>
<dbReference type="InterPro" id="IPR024079">
    <property type="entry name" value="MetalloPept_cat_dom_sf"/>
</dbReference>
<evidence type="ECO:0000256" key="10">
    <source>
        <dbReference type="SAM" id="MobiDB-lite"/>
    </source>
</evidence>
<evidence type="ECO:0000256" key="4">
    <source>
        <dbReference type="ARBA" id="ARBA00022723"/>
    </source>
</evidence>
<name>A0AAV6TRU2_9ARAC</name>
<dbReference type="Pfam" id="PF01400">
    <property type="entry name" value="Astacin"/>
    <property type="match status" value="1"/>
</dbReference>
<comment type="function">
    <text evidence="8">Zinc metalloprotease. Provoques deadhesion of endothelial cells from cell cultures, and also degradation of fibronectin, fibrinogen and gelatin in vitro. Its role in the venom is not fully understood but it might act as a spreading factor that facilitates diffusion of other venom toxins. Alternatively, it might be involved in the proteolytic processing of other venom toxins or it might play a role in extra-oral digestion of prey.</text>
</comment>
<dbReference type="SMART" id="SM00235">
    <property type="entry name" value="ZnMc"/>
    <property type="match status" value="1"/>
</dbReference>
<feature type="region of interest" description="Disordered" evidence="10">
    <location>
        <begin position="168"/>
        <end position="193"/>
    </location>
</feature>
<evidence type="ECO:0000259" key="11">
    <source>
        <dbReference type="PROSITE" id="PS51864"/>
    </source>
</evidence>
<evidence type="ECO:0000256" key="7">
    <source>
        <dbReference type="ARBA" id="ARBA00023049"/>
    </source>
</evidence>
<dbReference type="Gene3D" id="3.40.390.10">
    <property type="entry name" value="Collagenase (Catalytic Domain)"/>
    <property type="match status" value="1"/>
</dbReference>
<dbReference type="PANTHER" id="PTHR10127">
    <property type="entry name" value="DISCOIDIN, CUB, EGF, LAMININ , AND ZINC METALLOPROTEASE DOMAIN CONTAINING"/>
    <property type="match status" value="1"/>
</dbReference>
<dbReference type="EMBL" id="JAFNEN010001250">
    <property type="protein sequence ID" value="KAG8174339.1"/>
    <property type="molecule type" value="Genomic_DNA"/>
</dbReference>
<dbReference type="GO" id="GO:0006508">
    <property type="term" value="P:proteolysis"/>
    <property type="evidence" value="ECO:0007669"/>
    <property type="project" value="UniProtKB-KW"/>
</dbReference>
<evidence type="ECO:0000313" key="13">
    <source>
        <dbReference type="Proteomes" id="UP000827092"/>
    </source>
</evidence>
<dbReference type="InterPro" id="IPR006026">
    <property type="entry name" value="Peptidase_Metallo"/>
</dbReference>
<reference evidence="12 13" key="1">
    <citation type="journal article" date="2022" name="Nat. Ecol. Evol.">
        <title>A masculinizing supergene underlies an exaggerated male reproductive morph in a spider.</title>
        <authorList>
            <person name="Hendrickx F."/>
            <person name="De Corte Z."/>
            <person name="Sonet G."/>
            <person name="Van Belleghem S.M."/>
            <person name="Kostlbacher S."/>
            <person name="Vangestel C."/>
        </authorList>
    </citation>
    <scope>NUCLEOTIDE SEQUENCE [LARGE SCALE GENOMIC DNA]</scope>
    <source>
        <strain evidence="12">W744_W776</strain>
    </source>
</reference>
<keyword evidence="6" id="KW-0862">Zinc</keyword>
<dbReference type="Proteomes" id="UP000827092">
    <property type="component" value="Unassembled WGS sequence"/>
</dbReference>